<dbReference type="Gene3D" id="1.10.10.60">
    <property type="entry name" value="Homeodomain-like"/>
    <property type="match status" value="1"/>
</dbReference>
<gene>
    <name evidence="15" type="ORF">HJC23_005925</name>
</gene>
<evidence type="ECO:0000256" key="7">
    <source>
        <dbReference type="ARBA" id="ARBA00023125"/>
    </source>
</evidence>
<dbReference type="CDD" id="cd00167">
    <property type="entry name" value="SANT"/>
    <property type="match status" value="1"/>
</dbReference>
<evidence type="ECO:0000256" key="6">
    <source>
        <dbReference type="ARBA" id="ARBA00023049"/>
    </source>
</evidence>
<dbReference type="GO" id="GO:0006508">
    <property type="term" value="P:proteolysis"/>
    <property type="evidence" value="ECO:0007669"/>
    <property type="project" value="UniProtKB-KW"/>
</dbReference>
<dbReference type="Pfam" id="PF00249">
    <property type="entry name" value="Myb_DNA-binding"/>
    <property type="match status" value="1"/>
</dbReference>
<organism evidence="15 16">
    <name type="scientific">Cyclotella cryptica</name>
    <dbReference type="NCBI Taxonomy" id="29204"/>
    <lineage>
        <taxon>Eukaryota</taxon>
        <taxon>Sar</taxon>
        <taxon>Stramenopiles</taxon>
        <taxon>Ochrophyta</taxon>
        <taxon>Bacillariophyta</taxon>
        <taxon>Coscinodiscophyceae</taxon>
        <taxon>Thalassiosirophycidae</taxon>
        <taxon>Stephanodiscales</taxon>
        <taxon>Stephanodiscaceae</taxon>
        <taxon>Cyclotella</taxon>
    </lineage>
</organism>
<keyword evidence="7" id="KW-0238">DNA-binding</keyword>
<accession>A0ABD3R164</accession>
<dbReference type="InterPro" id="IPR001005">
    <property type="entry name" value="SANT/Myb"/>
</dbReference>
<feature type="region of interest" description="Disordered" evidence="11">
    <location>
        <begin position="456"/>
        <end position="481"/>
    </location>
</feature>
<dbReference type="GO" id="GO:0046872">
    <property type="term" value="F:metal ion binding"/>
    <property type="evidence" value="ECO:0007669"/>
    <property type="project" value="UniProtKB-KW"/>
</dbReference>
<evidence type="ECO:0000259" key="13">
    <source>
        <dbReference type="PROSITE" id="PS51293"/>
    </source>
</evidence>
<evidence type="ECO:0000256" key="3">
    <source>
        <dbReference type="ARBA" id="ARBA00022801"/>
    </source>
</evidence>
<evidence type="ECO:0000256" key="8">
    <source>
        <dbReference type="ARBA" id="ARBA00023163"/>
    </source>
</evidence>
<keyword evidence="6" id="KW-0482">Metalloprotease</keyword>
<evidence type="ECO:0000259" key="14">
    <source>
        <dbReference type="PROSITE" id="PS51294"/>
    </source>
</evidence>
<name>A0ABD3R164_9STRA</name>
<keyword evidence="3" id="KW-0378">Hydrolase</keyword>
<evidence type="ECO:0000256" key="9">
    <source>
        <dbReference type="ARBA" id="ARBA00023242"/>
    </source>
</evidence>
<reference evidence="15 16" key="1">
    <citation type="journal article" date="2020" name="G3 (Bethesda)">
        <title>Improved Reference Genome for Cyclotella cryptica CCMP332, a Model for Cell Wall Morphogenesis, Salinity Adaptation, and Lipid Production in Diatoms (Bacillariophyta).</title>
        <authorList>
            <person name="Roberts W.R."/>
            <person name="Downey K.M."/>
            <person name="Ruck E.C."/>
            <person name="Traller J.C."/>
            <person name="Alverson A.J."/>
        </authorList>
    </citation>
    <scope>NUCLEOTIDE SEQUENCE [LARGE SCALE GENOMIC DNA]</scope>
    <source>
        <strain evidence="15 16">CCMP332</strain>
    </source>
</reference>
<feature type="domain" description="SANT" evidence="13">
    <location>
        <begin position="232"/>
        <end position="285"/>
    </location>
</feature>
<evidence type="ECO:0000256" key="11">
    <source>
        <dbReference type="SAM" id="MobiDB-lite"/>
    </source>
</evidence>
<dbReference type="SUPFAM" id="SSF46689">
    <property type="entry name" value="Homeodomain-like"/>
    <property type="match status" value="1"/>
</dbReference>
<dbReference type="InterPro" id="IPR009057">
    <property type="entry name" value="Homeodomain-like_sf"/>
</dbReference>
<evidence type="ECO:0000259" key="12">
    <source>
        <dbReference type="PROSITE" id="PS50090"/>
    </source>
</evidence>
<dbReference type="PROSITE" id="PS51294">
    <property type="entry name" value="HTH_MYB"/>
    <property type="match status" value="1"/>
</dbReference>
<comment type="caution">
    <text evidence="15">The sequence shown here is derived from an EMBL/GenBank/DDBJ whole genome shotgun (WGS) entry which is preliminary data.</text>
</comment>
<dbReference type="PROSITE" id="PS50090">
    <property type="entry name" value="MYB_LIKE"/>
    <property type="match status" value="1"/>
</dbReference>
<evidence type="ECO:0000256" key="4">
    <source>
        <dbReference type="ARBA" id="ARBA00022833"/>
    </source>
</evidence>
<dbReference type="InterPro" id="IPR017930">
    <property type="entry name" value="Myb_dom"/>
</dbReference>
<evidence type="ECO:0000313" key="16">
    <source>
        <dbReference type="Proteomes" id="UP001516023"/>
    </source>
</evidence>
<dbReference type="FunFam" id="1.10.10.60:FF:000151">
    <property type="entry name" value="histone H2A deubiquitinase MYSM1 isoform X2"/>
    <property type="match status" value="1"/>
</dbReference>
<evidence type="ECO:0000256" key="2">
    <source>
        <dbReference type="ARBA" id="ARBA00022723"/>
    </source>
</evidence>
<dbReference type="Proteomes" id="UP001516023">
    <property type="component" value="Unassembled WGS sequence"/>
</dbReference>
<evidence type="ECO:0000256" key="1">
    <source>
        <dbReference type="ARBA" id="ARBA00022670"/>
    </source>
</evidence>
<dbReference type="InterPro" id="IPR006447">
    <property type="entry name" value="Myb_dom_plants"/>
</dbReference>
<keyword evidence="4" id="KW-0862">Zinc</keyword>
<dbReference type="GO" id="GO:0008237">
    <property type="term" value="F:metallopeptidase activity"/>
    <property type="evidence" value="ECO:0007669"/>
    <property type="project" value="UniProtKB-KW"/>
</dbReference>
<dbReference type="PROSITE" id="PS51293">
    <property type="entry name" value="SANT"/>
    <property type="match status" value="1"/>
</dbReference>
<dbReference type="SMART" id="SM00717">
    <property type="entry name" value="SANT"/>
    <property type="match status" value="1"/>
</dbReference>
<feature type="coiled-coil region" evidence="10">
    <location>
        <begin position="341"/>
        <end position="368"/>
    </location>
</feature>
<dbReference type="AlphaFoldDB" id="A0ABD3R164"/>
<keyword evidence="1" id="KW-0645">Protease</keyword>
<dbReference type="PANTHER" id="PTHR12802">
    <property type="entry name" value="SWI/SNF COMPLEX-RELATED"/>
    <property type="match status" value="1"/>
</dbReference>
<feature type="domain" description="HTH myb-type" evidence="14">
    <location>
        <begin position="229"/>
        <end position="283"/>
    </location>
</feature>
<dbReference type="InterPro" id="IPR017884">
    <property type="entry name" value="SANT_dom"/>
</dbReference>
<feature type="domain" description="Myb-like" evidence="12">
    <location>
        <begin position="229"/>
        <end position="279"/>
    </location>
</feature>
<keyword evidence="10" id="KW-0175">Coiled coil</keyword>
<keyword evidence="5" id="KW-0805">Transcription regulation</keyword>
<keyword evidence="16" id="KW-1185">Reference proteome</keyword>
<evidence type="ECO:0000256" key="5">
    <source>
        <dbReference type="ARBA" id="ARBA00023015"/>
    </source>
</evidence>
<dbReference type="GO" id="GO:0003677">
    <property type="term" value="F:DNA binding"/>
    <property type="evidence" value="ECO:0007669"/>
    <property type="project" value="UniProtKB-KW"/>
</dbReference>
<evidence type="ECO:0000256" key="10">
    <source>
        <dbReference type="SAM" id="Coils"/>
    </source>
</evidence>
<dbReference type="EMBL" id="JABMIG020000002">
    <property type="protein sequence ID" value="KAL3805681.1"/>
    <property type="molecule type" value="Genomic_DNA"/>
</dbReference>
<sequence>MALTAAGEQRQSGGKWIEGADITHDHVVPGERDGAEANVFQVHTVNGSHVDDLFDFVVGTVARKGYRLLSRCELRMNDDAEHFCHSMQLQPRKDTTQDRRHSRCFGLADRCRAFCRTWRQLVIEDHNENEVLLIPNLDMKMASSPASHDEGVDSSSLEHHRMPRVISMPVGWDYCTADGYCDGITQSVKLSRGKGGIEAIKNASMVASASACEYPKKPNRSSSALDAGGESAVSGRWTAAEHEAFLAGLKVYGREWKKVSTCIPTRTPAQIRSHAQKYFNKVSKEHHEFMAIEATRHFSCPAQLMSKTESPVQMTSVDKLETSSSYLDIVSAISRNPESAESRVSRTLNALQERYSQLENTLRRIKSEEQPKACSTEECNAPSLGPASAALKAEQQILRKAAKARYELKQSQQSSPKNTNSNRMANSCCANVSLASMTSSARFDSRDVLALSMLGGSFGRDNVEHNSQDEQPPSKLRKTEH</sequence>
<dbReference type="NCBIfam" id="TIGR01557">
    <property type="entry name" value="myb_SHAQKYF"/>
    <property type="match status" value="1"/>
</dbReference>
<keyword evidence="9" id="KW-0539">Nucleus</keyword>
<evidence type="ECO:0000313" key="15">
    <source>
        <dbReference type="EMBL" id="KAL3805681.1"/>
    </source>
</evidence>
<keyword evidence="2" id="KW-0479">Metal-binding</keyword>
<keyword evidence="8" id="KW-0804">Transcription</keyword>
<feature type="region of interest" description="Disordered" evidence="11">
    <location>
        <begin position="1"/>
        <end position="20"/>
    </location>
</feature>
<proteinExistence type="predicted"/>
<protein>
    <submittedName>
        <fullName evidence="15">Uncharacterized protein</fullName>
    </submittedName>
</protein>